<dbReference type="Pfam" id="PF25472">
    <property type="entry name" value="DUF7902"/>
    <property type="match status" value="1"/>
</dbReference>
<feature type="domain" description="ATPase AAA-type core" evidence="3">
    <location>
        <begin position="1470"/>
        <end position="1547"/>
    </location>
</feature>
<comment type="caution">
    <text evidence="6">The sequence shown here is derived from an EMBL/GenBank/DDBJ whole genome shotgun (WGS) entry which is preliminary data.</text>
</comment>
<feature type="coiled-coil region" evidence="1">
    <location>
        <begin position="479"/>
        <end position="516"/>
    </location>
</feature>
<feature type="compositionally biased region" description="Gly residues" evidence="2">
    <location>
        <begin position="1107"/>
        <end position="1134"/>
    </location>
</feature>
<evidence type="ECO:0008006" key="8">
    <source>
        <dbReference type="Google" id="ProtNLM"/>
    </source>
</evidence>
<protein>
    <recommendedName>
        <fullName evidence="8">AAA family ATPase</fullName>
    </recommendedName>
</protein>
<dbReference type="InterPro" id="IPR057224">
    <property type="entry name" value="DUF7902"/>
</dbReference>
<reference evidence="6 7" key="1">
    <citation type="submission" date="2020-07" db="EMBL/GenBank/DDBJ databases">
        <title>Genomic Encyclopedia of Type Strains, Phase IV (KMG-IV): sequencing the most valuable type-strain genomes for metagenomic binning, comparative biology and taxonomic classification.</title>
        <authorList>
            <person name="Goeker M."/>
        </authorList>
    </citation>
    <scope>NUCLEOTIDE SEQUENCE [LARGE SCALE GENOMIC DNA]</scope>
    <source>
        <strain evidence="6 7">DSM 45533</strain>
    </source>
</reference>
<proteinExistence type="predicted"/>
<dbReference type="InterPro" id="IPR027417">
    <property type="entry name" value="P-loop_NTPase"/>
</dbReference>
<dbReference type="GO" id="GO:0005524">
    <property type="term" value="F:ATP binding"/>
    <property type="evidence" value="ECO:0007669"/>
    <property type="project" value="InterPro"/>
</dbReference>
<evidence type="ECO:0000259" key="3">
    <source>
        <dbReference type="Pfam" id="PF00004"/>
    </source>
</evidence>
<dbReference type="RefSeq" id="WP_246378623.1">
    <property type="nucleotide sequence ID" value="NZ_BAABAM010000002.1"/>
</dbReference>
<evidence type="ECO:0000313" key="6">
    <source>
        <dbReference type="EMBL" id="MBA2891948.1"/>
    </source>
</evidence>
<evidence type="ECO:0000313" key="7">
    <source>
        <dbReference type="Proteomes" id="UP000530928"/>
    </source>
</evidence>
<evidence type="ECO:0000259" key="4">
    <source>
        <dbReference type="Pfam" id="PF12458"/>
    </source>
</evidence>
<dbReference type="Pfam" id="PF00004">
    <property type="entry name" value="AAA"/>
    <property type="match status" value="1"/>
</dbReference>
<gene>
    <name evidence="6" type="ORF">HNR30_003289</name>
</gene>
<evidence type="ECO:0000259" key="5">
    <source>
        <dbReference type="Pfam" id="PF25472"/>
    </source>
</evidence>
<dbReference type="SUPFAM" id="SSF52540">
    <property type="entry name" value="P-loop containing nucleoside triphosphate hydrolases"/>
    <property type="match status" value="1"/>
</dbReference>
<feature type="compositionally biased region" description="Low complexity" evidence="2">
    <location>
        <begin position="1210"/>
        <end position="1231"/>
    </location>
</feature>
<dbReference type="Pfam" id="PF12458">
    <property type="entry name" value="DUF3686"/>
    <property type="match status" value="1"/>
</dbReference>
<evidence type="ECO:0000256" key="2">
    <source>
        <dbReference type="SAM" id="MobiDB-lite"/>
    </source>
</evidence>
<keyword evidence="7" id="KW-1185">Reference proteome</keyword>
<dbReference type="InterPro" id="IPR003959">
    <property type="entry name" value="ATPase_AAA_core"/>
</dbReference>
<dbReference type="InterPro" id="IPR020958">
    <property type="entry name" value="DUF3686"/>
</dbReference>
<sequence length="1829" mass="196408">MTETTGLEAGTYEVLRNRLLAQSKELARAAESLNTQRLEVFGGSELTLIGTERLRTENNCVLRDIVSLGDVMLFGYNVFIGLKSETSVNDVFSVHRFTREDSAFRFEAAELASLNDPAFRKDFAELYRYYKETRLTQLRRVEGKLLAVFQTGPSDTRVLRWSVDAAGAAAYQDNQGERDHVMPPSHDFEWIPTTRDDHVLGRHPHIAIGNEVFVETVGGDLTIKIEDNTESGEGIYTEPVNEPLQSLADADVEYARIGPLLLLRVKPYKETAWRHLVFNTRTKIVTRLDGIGQACQRLPEDQGLIFPGGYYLSTGISKTFDTDVTDLEFERVIRSPNGEDALYVFHARGDGRSLLLPYNVIRKEVANPIPCHGFSLFDDGTMIVFRATSDEPTRVHPMQVWQTPYVSDTYAAAQPAGTGPLERIGNAELVRGISDALSVARMGDEMAASQAMFEALIAACTRAADHYHWLGEHGLREPLAEVRATAEQVLDEFEKVEQLTEQAERALREASDETVTLIRQARADTPGSADAWVASLASLRRAQGRLVGLREIRYIDVTRLEGLSAELAAELKSVGERAVSFLQGADAFTGYHAAVEQLAAEAGAIATVSQSAPVVEKLAVQSEGLEVVTEVVGSLDIADATVRTSILARIAEVIAGVNRARAILDGRRRELMTVEGRAAFAAEFALLGQAVTGALAMAGSPERCDEQLGKLMLQLETLESRFGELDDFSAQLADKRDDVYEAFSARKQTLLDERTRRTDRLFTSAERILTSVSRRVSTLATLDDVNTYFATDPMITKLRAVSSELRELGDSVRAEELDGRLKAAQQEAGRALRDRLDLFTDGGETLRLGRHRFAVNTQPIDLTLVPHDGTMHFSITGTDYRSPAPASFADTRPFWDQLLVSETPHVYRGEHLAAALLPTARPDDDLPALVRQAAESRYDEGYERGVHDHDAALILDALVRLTLGAGLLRFPSRARAAAQLYWAYGVDEVSRKTIAVRASSLARARGLFGGASGGVEALGGELGGAIARFLGRVSADQAHSGQVPPLAEQALAATHATTISSPTGHPTGFTATGGHPLQPHPAAHHTGAPTPISPFPAPASGGPLSAPGGGGAPGLSTPGGGGVPGHATAGGGSAPGLSTPSGGGVPGHATAGGGSAPGHATAGGGSAPGHSTPGGGSAPGHSTPSGGGVTGHSTPGSGAPGLSAPGGGAAMSSAADSHSPSSSAGIHAGSPIPQASTSTNGHHGASPHALDDMSVADLAAALGVDGATAALAGEYLVEELAATPAGFVTSSTARALIERFHQALGPDKVREFQADLQQLALPYRVQLAQAWLEAFEQAPELPEALALLLCDVPRYDSSAALTATVEGLLGTHPRISERRLEVRLDEILPRTKAFRDERVPAYRAYQKRRNELVQIEKDKLRLEEYRPKVMSAFVRNRLLDEVYLPLIGDNLAKQLGAAGEGKRTDQMGLLLLISPPGYGKTTLMEYVASRLGLLFVKVNGPALGHDVTSLDPAEAPNATARQEVEKISFALESGNNTLLYLDDIQHTSPELLQKFISLCDAQRRIEGVWNGRTRTYDLRGKRFAVCMAGNPYTESGQRFRIPDMLSNRADVWNLGDVLSGREELFALSYIDNALTSNPVLAPLSTRDRGDVELLVRLARGDSSVRADQLTHPYSKVELEQVLAVLRKLIRVQEVVLANNQAYIASAAQSDDARTEPPYKLQGSYRNMNKLAERIVPAMNDAELEAVISDHYLGEAQTLTTDAESNLLKLAELRGVLTAEQEARWRDVKQAFLRARALGGAADDPVTRAVGAIGLLADRVGEVGSAIRAS</sequence>
<accession>A0A7W0CIW8</accession>
<dbReference type="Gene3D" id="3.40.50.300">
    <property type="entry name" value="P-loop containing nucleotide triphosphate hydrolases"/>
    <property type="match status" value="1"/>
</dbReference>
<dbReference type="GO" id="GO:0016887">
    <property type="term" value="F:ATP hydrolysis activity"/>
    <property type="evidence" value="ECO:0007669"/>
    <property type="project" value="InterPro"/>
</dbReference>
<feature type="domain" description="DUF3686" evidence="4">
    <location>
        <begin position="25"/>
        <end position="468"/>
    </location>
</feature>
<name>A0A7W0CIW8_9ACTN</name>
<feature type="region of interest" description="Disordered" evidence="2">
    <location>
        <begin position="1058"/>
        <end position="1249"/>
    </location>
</feature>
<feature type="compositionally biased region" description="Gly residues" evidence="2">
    <location>
        <begin position="1141"/>
        <end position="1178"/>
    </location>
</feature>
<organism evidence="6 7">
    <name type="scientific">Nonomuraea soli</name>
    <dbReference type="NCBI Taxonomy" id="1032476"/>
    <lineage>
        <taxon>Bacteria</taxon>
        <taxon>Bacillati</taxon>
        <taxon>Actinomycetota</taxon>
        <taxon>Actinomycetes</taxon>
        <taxon>Streptosporangiales</taxon>
        <taxon>Streptosporangiaceae</taxon>
        <taxon>Nonomuraea</taxon>
    </lineage>
</organism>
<evidence type="ECO:0000256" key="1">
    <source>
        <dbReference type="SAM" id="Coils"/>
    </source>
</evidence>
<dbReference type="EMBL" id="JACDUR010000003">
    <property type="protein sequence ID" value="MBA2891948.1"/>
    <property type="molecule type" value="Genomic_DNA"/>
</dbReference>
<dbReference type="Proteomes" id="UP000530928">
    <property type="component" value="Unassembled WGS sequence"/>
</dbReference>
<keyword evidence="1" id="KW-0175">Coiled coil</keyword>
<feature type="domain" description="DUF7902" evidence="5">
    <location>
        <begin position="586"/>
        <end position="670"/>
    </location>
</feature>
<feature type="compositionally biased region" description="Low complexity" evidence="2">
    <location>
        <begin position="1193"/>
        <end position="1203"/>
    </location>
</feature>